<dbReference type="EMBL" id="JABCMA010000001">
    <property type="protein sequence ID" value="NMR72297.1"/>
    <property type="molecule type" value="Genomic_DNA"/>
</dbReference>
<evidence type="ECO:0000313" key="3">
    <source>
        <dbReference type="Proteomes" id="UP000565155"/>
    </source>
</evidence>
<dbReference type="Proteomes" id="UP000565155">
    <property type="component" value="Unassembled WGS sequence"/>
</dbReference>
<evidence type="ECO:0000313" key="2">
    <source>
        <dbReference type="EMBL" id="NMR72297.1"/>
    </source>
</evidence>
<proteinExistence type="predicted"/>
<feature type="domain" description="Glycosyltransferase 2-like" evidence="1">
    <location>
        <begin position="5"/>
        <end position="129"/>
    </location>
</feature>
<comment type="caution">
    <text evidence="2">The sequence shown here is derived from an EMBL/GenBank/DDBJ whole genome shotgun (WGS) entry which is preliminary data.</text>
</comment>
<dbReference type="InterPro" id="IPR001173">
    <property type="entry name" value="Glyco_trans_2-like"/>
</dbReference>
<keyword evidence="2" id="KW-0808">Transferase</keyword>
<reference evidence="2 3" key="1">
    <citation type="submission" date="2020-04" db="EMBL/GenBank/DDBJ databases">
        <title>Whole-genome sequencing of Vibrio spp. from China reveals different genetic environments of blaCTX-M-14 among diverse lineages.</title>
        <authorList>
            <person name="Zheng Z."/>
            <person name="Ye L."/>
            <person name="Chen S."/>
        </authorList>
    </citation>
    <scope>NUCLEOTIDE SEQUENCE [LARGE SCALE GENOMIC DNA]</scope>
    <source>
        <strain evidence="2 3">Vb1636</strain>
    </source>
</reference>
<name>A0A0P7ENI7_VIBAL</name>
<accession>A0A0P7ENI7</accession>
<dbReference type="GO" id="GO:0016758">
    <property type="term" value="F:hexosyltransferase activity"/>
    <property type="evidence" value="ECO:0007669"/>
    <property type="project" value="UniProtKB-ARBA"/>
</dbReference>
<dbReference type="Pfam" id="PF00535">
    <property type="entry name" value="Glycos_transf_2"/>
    <property type="match status" value="1"/>
</dbReference>
<sequence>MKKVSVYIITQNRAELAKRAILSVFEQTYKNIEVIVVDDASKDTTSEMIAELQERYPITYFKNSEVKGACFSRNVAINNASGEFITGMDDDDYFTPERIATLVEYYNDDYAFVCANILEVTKEAKTKRSFGFVEGEFTLKELLHHNLVGNQILTETEKLRSIGGFDESFPAFQDYDTWVRLVAKFGKALKISDANYCLETDHGGERISSSNTRKHQGFLLFVEKHRDKMSKNHLKSMNILEFKVQGKPLSFINMLKNINCGNYRSALSLFKKSFNGV</sequence>
<gene>
    <name evidence="2" type="ORF">HKB35_01515</name>
</gene>
<dbReference type="InterPro" id="IPR029044">
    <property type="entry name" value="Nucleotide-diphossugar_trans"/>
</dbReference>
<dbReference type="Gene3D" id="3.90.550.10">
    <property type="entry name" value="Spore Coat Polysaccharide Biosynthesis Protein SpsA, Chain A"/>
    <property type="match status" value="1"/>
</dbReference>
<dbReference type="PANTHER" id="PTHR22916">
    <property type="entry name" value="GLYCOSYLTRANSFERASE"/>
    <property type="match status" value="1"/>
</dbReference>
<dbReference type="OrthoDB" id="9802649at2"/>
<organism evidence="2 3">
    <name type="scientific">Vibrio alginolyticus</name>
    <dbReference type="NCBI Taxonomy" id="663"/>
    <lineage>
        <taxon>Bacteria</taxon>
        <taxon>Pseudomonadati</taxon>
        <taxon>Pseudomonadota</taxon>
        <taxon>Gammaproteobacteria</taxon>
        <taxon>Vibrionales</taxon>
        <taxon>Vibrionaceae</taxon>
        <taxon>Vibrio</taxon>
    </lineage>
</organism>
<dbReference type="SUPFAM" id="SSF53448">
    <property type="entry name" value="Nucleotide-diphospho-sugar transferases"/>
    <property type="match status" value="1"/>
</dbReference>
<dbReference type="GeneID" id="75169022"/>
<evidence type="ECO:0000259" key="1">
    <source>
        <dbReference type="Pfam" id="PF00535"/>
    </source>
</evidence>
<dbReference type="AlphaFoldDB" id="A0A0P7ENI7"/>
<dbReference type="PANTHER" id="PTHR22916:SF3">
    <property type="entry name" value="UDP-GLCNAC:BETAGAL BETA-1,3-N-ACETYLGLUCOSAMINYLTRANSFERASE-LIKE PROTEIN 1"/>
    <property type="match status" value="1"/>
</dbReference>
<protein>
    <submittedName>
        <fullName evidence="2">Glycosyltransferase</fullName>
    </submittedName>
</protein>
<dbReference type="CDD" id="cd00761">
    <property type="entry name" value="Glyco_tranf_GTA_type"/>
    <property type="match status" value="1"/>
</dbReference>
<dbReference type="RefSeq" id="WP_042522619.1">
    <property type="nucleotide sequence ID" value="NZ_CP071058.1"/>
</dbReference>